<evidence type="ECO:0000259" key="1">
    <source>
        <dbReference type="PROSITE" id="PS50017"/>
    </source>
</evidence>
<dbReference type="InterPro" id="IPR007111">
    <property type="entry name" value="NACHT_NTPase"/>
</dbReference>
<dbReference type="PANTHER" id="PTHR46312:SF2">
    <property type="entry name" value="NUCLEOTIDE-BINDING OLIGOMERIZATION DOMAIN-CONTAINING PROTEIN 2-LIKE"/>
    <property type="match status" value="1"/>
</dbReference>
<dbReference type="AlphaFoldDB" id="A0A9Q1CQQ1"/>
<dbReference type="InterPro" id="IPR011029">
    <property type="entry name" value="DEATH-like_dom_sf"/>
</dbReference>
<protein>
    <submittedName>
        <fullName evidence="4">Nucleotide-binding oligomerization domain-containing protein 2</fullName>
    </submittedName>
</protein>
<organism evidence="4 5">
    <name type="scientific">Holothuria leucospilota</name>
    <name type="common">Black long sea cucumber</name>
    <name type="synonym">Mertensiothuria leucospilota</name>
    <dbReference type="NCBI Taxonomy" id="206669"/>
    <lineage>
        <taxon>Eukaryota</taxon>
        <taxon>Metazoa</taxon>
        <taxon>Echinodermata</taxon>
        <taxon>Eleutherozoa</taxon>
        <taxon>Echinozoa</taxon>
        <taxon>Holothuroidea</taxon>
        <taxon>Aspidochirotacea</taxon>
        <taxon>Aspidochirotida</taxon>
        <taxon>Holothuriidae</taxon>
        <taxon>Holothuria</taxon>
    </lineage>
</organism>
<dbReference type="SUPFAM" id="SSF52540">
    <property type="entry name" value="P-loop containing nucleoside triphosphate hydrolases"/>
    <property type="match status" value="1"/>
</dbReference>
<dbReference type="Proteomes" id="UP001152320">
    <property type="component" value="Chromosome 1"/>
</dbReference>
<dbReference type="EMBL" id="JAIZAY010000001">
    <property type="protein sequence ID" value="KAJ8049330.1"/>
    <property type="molecule type" value="Genomic_DNA"/>
</dbReference>
<dbReference type="InterPro" id="IPR000906">
    <property type="entry name" value="ZU5_dom"/>
</dbReference>
<feature type="domain" description="NACHT" evidence="2">
    <location>
        <begin position="80"/>
        <end position="203"/>
    </location>
</feature>
<dbReference type="Pfam" id="PF00791">
    <property type="entry name" value="ZU5"/>
    <property type="match status" value="1"/>
</dbReference>
<gene>
    <name evidence="4" type="ORF">HOLleu_02030</name>
</gene>
<dbReference type="SUPFAM" id="SSF47986">
    <property type="entry name" value="DEATH domain"/>
    <property type="match status" value="1"/>
</dbReference>
<dbReference type="PROSITE" id="PS50017">
    <property type="entry name" value="DEATH_DOMAIN"/>
    <property type="match status" value="1"/>
</dbReference>
<proteinExistence type="predicted"/>
<comment type="caution">
    <text evidence="4">The sequence shown here is derived from an EMBL/GenBank/DDBJ whole genome shotgun (WGS) entry which is preliminary data.</text>
</comment>
<sequence length="986" mass="113250">MSNCFIFTEILDTLLKDLKKTYQRLAKTVRPVPYSSAWCCVGDIFVESKLEVMKQTKFKFEREQWKPVSSYRDVVCDDAQRLLLDGDPGFGKSTLALQLAYEWCLALDGCPLNKINIFILIRLREVRNIKSISRVIKLLLLPRESRLKEEDIQEILAVPHLKIVFIMDGFDEFSLGGEDCDVSSIIKGEMYSDRKVVITTRPDCTQSLLGFVEKRMRLSGFDERIQDIYIRKVVSLSGSDKEKEEELIKVFRENDLLADISQVPLLFVMFAHLLQEEPELERHQSITAFYSYLIKCFRGHMKNKEPSKLKGSRTISKEDKQLRLKMGKVAFEGLVSNNQTLIWSKDTLVSALDNAGYEHYKNVGILVEEEVLKDYHTKGQHLHDTVDNEVTGRFFHKTVQEYYAAHYLVNLTKDKDGTKINKYLENLNPKDVVYFFLFTCGLEDQVANFVIDFLLNVEKRHGHRLGLKPSILAVNEIGDLNKLKECISKVCAKGITIETTNSTRHLQRASFKLIQTASQHEIPVEVIQLDDLFGSVNTGTGNIETVIGLHLPRLRFVKQLHLRDNGREWTGDEFQNILLYASSCDGLECITFSNCMVPLDVNDSTSLPNGISTKISVRWNSPHHNILPCELYLDPFRWEVRRGSTERPVSGYQEELLLQPEYEWLENEFRRLYRDSKWQKTHISTHPDNRNCVEDETLFELSCEIKDEWRAFAARLRISKILINAISSSSTDNTPQGKAYKMLSEWKILMKEHASPQVLERALRGASKDNLIDKLYHASLEGIKSHKVTSLIGGKGGVVTLGDTGVELHIPPEAFHDQHKIHIRILPHYLFDEPATCFEDHTTVMVDISPYDLRLQLPASLFLPHCLQLTDFDSPDVQVFNCYRKPDQKPLWEEVTKSVSFSLSEFGCKIEMERFCSVKYTVRGDGVEAKRLKLYAMGEKCNENAEYVTVNIGCHPALPGENKVKQRVTNVFKMTYEGCKKWVQRA</sequence>
<evidence type="ECO:0000313" key="4">
    <source>
        <dbReference type="EMBL" id="KAJ8049330.1"/>
    </source>
</evidence>
<evidence type="ECO:0000259" key="3">
    <source>
        <dbReference type="PROSITE" id="PS51145"/>
    </source>
</evidence>
<dbReference type="Gene3D" id="2.60.220.30">
    <property type="match status" value="1"/>
</dbReference>
<dbReference type="InterPro" id="IPR027417">
    <property type="entry name" value="P-loop_NTPase"/>
</dbReference>
<evidence type="ECO:0000313" key="5">
    <source>
        <dbReference type="Proteomes" id="UP001152320"/>
    </source>
</evidence>
<keyword evidence="5" id="KW-1185">Reference proteome</keyword>
<dbReference type="Gene3D" id="3.40.50.300">
    <property type="entry name" value="P-loop containing nucleotide triphosphate hydrolases"/>
    <property type="match status" value="1"/>
</dbReference>
<dbReference type="Pfam" id="PF05729">
    <property type="entry name" value="NACHT"/>
    <property type="match status" value="1"/>
</dbReference>
<feature type="domain" description="ZU5" evidence="3">
    <location>
        <begin position="786"/>
        <end position="915"/>
    </location>
</feature>
<dbReference type="PANTHER" id="PTHR46312">
    <property type="entry name" value="NACHT DOMAIN-CONTAINING PROTEIN"/>
    <property type="match status" value="1"/>
</dbReference>
<evidence type="ECO:0000259" key="2">
    <source>
        <dbReference type="PROSITE" id="PS50837"/>
    </source>
</evidence>
<dbReference type="Pfam" id="PF00531">
    <property type="entry name" value="Death"/>
    <property type="match status" value="1"/>
</dbReference>
<dbReference type="PROSITE" id="PS50837">
    <property type="entry name" value="NACHT"/>
    <property type="match status" value="1"/>
</dbReference>
<accession>A0A9Q1CQQ1</accession>
<dbReference type="OrthoDB" id="427518at2759"/>
<feature type="domain" description="Death" evidence="1">
    <location>
        <begin position="708"/>
        <end position="779"/>
    </location>
</feature>
<dbReference type="InterPro" id="IPR000488">
    <property type="entry name" value="Death_dom"/>
</dbReference>
<dbReference type="CDD" id="cd01670">
    <property type="entry name" value="Death"/>
    <property type="match status" value="1"/>
</dbReference>
<dbReference type="PROSITE" id="PS51145">
    <property type="entry name" value="ZU5"/>
    <property type="match status" value="1"/>
</dbReference>
<name>A0A9Q1CQQ1_HOLLE</name>
<dbReference type="GO" id="GO:0007165">
    <property type="term" value="P:signal transduction"/>
    <property type="evidence" value="ECO:0007669"/>
    <property type="project" value="InterPro"/>
</dbReference>
<dbReference type="Gene3D" id="1.10.533.10">
    <property type="entry name" value="Death Domain, Fas"/>
    <property type="match status" value="1"/>
</dbReference>
<reference evidence="4" key="1">
    <citation type="submission" date="2021-10" db="EMBL/GenBank/DDBJ databases">
        <title>Tropical sea cucumber genome reveals ecological adaptation and Cuvierian tubules defense mechanism.</title>
        <authorList>
            <person name="Chen T."/>
        </authorList>
    </citation>
    <scope>NUCLEOTIDE SEQUENCE</scope>
    <source>
        <strain evidence="4">Nanhai2018</strain>
        <tissue evidence="4">Muscle</tissue>
    </source>
</reference>